<dbReference type="Proteomes" id="UP000246018">
    <property type="component" value="Unassembled WGS sequence"/>
</dbReference>
<comment type="caution">
    <text evidence="5">The sequence shown here is derived from an EMBL/GenBank/DDBJ whole genome shotgun (WGS) entry which is preliminary data.</text>
</comment>
<dbReference type="RefSeq" id="WP_116571912.1">
    <property type="nucleotide sequence ID" value="NZ_QDGZ01000003.1"/>
</dbReference>
<accession>A0A2T8FCK3</accession>
<dbReference type="EMBL" id="QDGZ01000003">
    <property type="protein sequence ID" value="PVG83433.1"/>
    <property type="molecule type" value="Genomic_DNA"/>
</dbReference>
<evidence type="ECO:0000313" key="6">
    <source>
        <dbReference type="Proteomes" id="UP000246018"/>
    </source>
</evidence>
<comment type="catalytic activity">
    <reaction evidence="3">
        <text>[thioredoxin]-dithiol + NADP(+) = [thioredoxin]-disulfide + NADPH + H(+)</text>
        <dbReference type="Rhea" id="RHEA:20345"/>
        <dbReference type="Rhea" id="RHEA-COMP:10698"/>
        <dbReference type="Rhea" id="RHEA-COMP:10700"/>
        <dbReference type="ChEBI" id="CHEBI:15378"/>
        <dbReference type="ChEBI" id="CHEBI:29950"/>
        <dbReference type="ChEBI" id="CHEBI:50058"/>
        <dbReference type="ChEBI" id="CHEBI:57783"/>
        <dbReference type="ChEBI" id="CHEBI:58349"/>
        <dbReference type="EC" id="1.8.1.9"/>
    </reaction>
</comment>
<evidence type="ECO:0000256" key="3">
    <source>
        <dbReference type="ARBA" id="ARBA00048132"/>
    </source>
</evidence>
<evidence type="ECO:0000256" key="2">
    <source>
        <dbReference type="ARBA" id="ARBA00023002"/>
    </source>
</evidence>
<gene>
    <name evidence="5" type="ORF">DDE18_09110</name>
</gene>
<evidence type="ECO:0000256" key="1">
    <source>
        <dbReference type="ARBA" id="ARBA00022630"/>
    </source>
</evidence>
<name>A0A2T8FCK3_9ACTN</name>
<dbReference type="PANTHER" id="PTHR48105">
    <property type="entry name" value="THIOREDOXIN REDUCTASE 1-RELATED-RELATED"/>
    <property type="match status" value="1"/>
</dbReference>
<protein>
    <submittedName>
        <fullName evidence="5">NAD(P)/FAD-dependent oxidoreductase</fullName>
    </submittedName>
</protein>
<dbReference type="InterPro" id="IPR036188">
    <property type="entry name" value="FAD/NAD-bd_sf"/>
</dbReference>
<keyword evidence="1" id="KW-0285">Flavoprotein</keyword>
<dbReference type="OrthoDB" id="9786503at2"/>
<organism evidence="5 6">
    <name type="scientific">Nocardioides gansuensis</name>
    <dbReference type="NCBI Taxonomy" id="2138300"/>
    <lineage>
        <taxon>Bacteria</taxon>
        <taxon>Bacillati</taxon>
        <taxon>Actinomycetota</taxon>
        <taxon>Actinomycetes</taxon>
        <taxon>Propionibacteriales</taxon>
        <taxon>Nocardioidaceae</taxon>
        <taxon>Nocardioides</taxon>
    </lineage>
</organism>
<feature type="domain" description="FAD/NAD(P)-binding" evidence="4">
    <location>
        <begin position="1"/>
        <end position="131"/>
    </location>
</feature>
<dbReference type="PRINTS" id="PR00469">
    <property type="entry name" value="PNDRDTASEII"/>
</dbReference>
<keyword evidence="2" id="KW-0560">Oxidoreductase</keyword>
<dbReference type="GO" id="GO:0004791">
    <property type="term" value="F:thioredoxin-disulfide reductase (NADPH) activity"/>
    <property type="evidence" value="ECO:0007669"/>
    <property type="project" value="UniProtKB-EC"/>
</dbReference>
<sequence>MDVVVIGAGPAGLQAGLTLGRMHRDVLVLDSGRYRNAPAEHMHNFATHDGRPPSEFRALARADLTAYDTVEVRDLAATQVRRRAGGGFETTLADGTLVESAAVLLATGVRDVLPDLPGLAEAFGRVAHHCPFCHGHELAGRSVAVQDGPRAAHLVPMLRRITHDVRVVSDPIDKIVVDGDDAVLTVAGQEVRVGGIFVASALEQAAPFAAQLGLDLLDSGCIAVDAMGRTSEPGVFAAGDLAHHRDLPMPLASVLNAAAAGQVAAGACVADLLAAEAGH</sequence>
<dbReference type="InterPro" id="IPR023753">
    <property type="entry name" value="FAD/NAD-binding_dom"/>
</dbReference>
<feature type="domain" description="FAD/NAD(P)-binding" evidence="4">
    <location>
        <begin position="174"/>
        <end position="248"/>
    </location>
</feature>
<proteinExistence type="predicted"/>
<dbReference type="SUPFAM" id="SSF51905">
    <property type="entry name" value="FAD/NAD(P)-binding domain"/>
    <property type="match status" value="1"/>
</dbReference>
<dbReference type="InterPro" id="IPR050097">
    <property type="entry name" value="Ferredoxin-NADP_redctase_2"/>
</dbReference>
<evidence type="ECO:0000313" key="5">
    <source>
        <dbReference type="EMBL" id="PVG83433.1"/>
    </source>
</evidence>
<dbReference type="PRINTS" id="PR00368">
    <property type="entry name" value="FADPNR"/>
</dbReference>
<keyword evidence="6" id="KW-1185">Reference proteome</keyword>
<reference evidence="5 6" key="1">
    <citation type="submission" date="2018-04" db="EMBL/GenBank/DDBJ databases">
        <title>Genome of Nocardioides gansuensis WSJ-1.</title>
        <authorList>
            <person name="Wu S."/>
            <person name="Wang G."/>
        </authorList>
    </citation>
    <scope>NUCLEOTIDE SEQUENCE [LARGE SCALE GENOMIC DNA]</scope>
    <source>
        <strain evidence="5 6">WSJ-1</strain>
    </source>
</reference>
<dbReference type="AlphaFoldDB" id="A0A2T8FCK3"/>
<dbReference type="Pfam" id="PF07992">
    <property type="entry name" value="Pyr_redox_2"/>
    <property type="match status" value="2"/>
</dbReference>
<dbReference type="Gene3D" id="3.50.50.60">
    <property type="entry name" value="FAD/NAD(P)-binding domain"/>
    <property type="match status" value="4"/>
</dbReference>
<evidence type="ECO:0000259" key="4">
    <source>
        <dbReference type="Pfam" id="PF07992"/>
    </source>
</evidence>